<dbReference type="NCBIfam" id="TIGR01167">
    <property type="entry name" value="LPXTG_anchor"/>
    <property type="match status" value="1"/>
</dbReference>
<dbReference type="AlphaFoldDB" id="A0A7V8SJK5"/>
<keyword evidence="1" id="KW-0472">Membrane</keyword>
<dbReference type="Proteomes" id="UP000530186">
    <property type="component" value="Unassembled WGS sequence"/>
</dbReference>
<reference evidence="2 3" key="1">
    <citation type="submission" date="2020-07" db="EMBL/GenBank/DDBJ databases">
        <authorList>
            <person name="Hilgarth M."/>
            <person name="Werum V."/>
            <person name="Vogel R.F."/>
        </authorList>
    </citation>
    <scope>NUCLEOTIDE SEQUENCE [LARGE SCALE GENOMIC DNA]</scope>
    <source>
        <strain evidence="2 3">DSM 28961</strain>
    </source>
</reference>
<dbReference type="EMBL" id="JACBNY010000005">
    <property type="protein sequence ID" value="MBA0016408.1"/>
    <property type="molecule type" value="Genomic_DNA"/>
</dbReference>
<accession>A0A7V8SJK5</accession>
<dbReference type="GeneID" id="303194769"/>
<evidence type="ECO:0000256" key="1">
    <source>
        <dbReference type="SAM" id="Phobius"/>
    </source>
</evidence>
<protein>
    <submittedName>
        <fullName evidence="2">LPXTG cell wall anchor domain-containing protein</fullName>
    </submittedName>
</protein>
<sequence>MLPNTGEKVLRLLPAFGFIIILMVLSYLAYR</sequence>
<organism evidence="2 3">
    <name type="scientific">Pseudolactococcus laudensis</name>
    <dbReference type="NCBI Taxonomy" id="1494461"/>
    <lineage>
        <taxon>Bacteria</taxon>
        <taxon>Bacillati</taxon>
        <taxon>Bacillota</taxon>
        <taxon>Bacilli</taxon>
        <taxon>Lactobacillales</taxon>
        <taxon>Streptococcaceae</taxon>
        <taxon>Pseudolactococcus</taxon>
    </lineage>
</organism>
<keyword evidence="1" id="KW-1133">Transmembrane helix</keyword>
<keyword evidence="3" id="KW-1185">Reference proteome</keyword>
<evidence type="ECO:0000313" key="2">
    <source>
        <dbReference type="EMBL" id="MBA0016408.1"/>
    </source>
</evidence>
<evidence type="ECO:0000313" key="3">
    <source>
        <dbReference type="Proteomes" id="UP000530186"/>
    </source>
</evidence>
<name>A0A7V8SJK5_9LACT</name>
<dbReference type="RefSeq" id="WP_081588740.1">
    <property type="nucleotide sequence ID" value="NZ_CBCRWQ010000006.1"/>
</dbReference>
<keyword evidence="1" id="KW-0812">Transmembrane</keyword>
<comment type="caution">
    <text evidence="2">The sequence shown here is derived from an EMBL/GenBank/DDBJ whole genome shotgun (WGS) entry which is preliminary data.</text>
</comment>
<feature type="transmembrane region" description="Helical" evidence="1">
    <location>
        <begin position="12"/>
        <end position="30"/>
    </location>
</feature>
<proteinExistence type="predicted"/>
<gene>
    <name evidence="2" type="ORF">HZR21_04475</name>
</gene>